<feature type="chain" id="PRO_5047285607" description="Lipoprotein" evidence="1">
    <location>
        <begin position="22"/>
        <end position="137"/>
    </location>
</feature>
<dbReference type="Proteomes" id="UP001156703">
    <property type="component" value="Unassembled WGS sequence"/>
</dbReference>
<dbReference type="RefSeq" id="WP_156957000.1">
    <property type="nucleotide sequence ID" value="NZ_BSOO01000006.1"/>
</dbReference>
<evidence type="ECO:0000313" key="2">
    <source>
        <dbReference type="EMBL" id="GLR47124.1"/>
    </source>
</evidence>
<comment type="caution">
    <text evidence="2">The sequence shown here is derived from an EMBL/GenBank/DDBJ whole genome shotgun (WGS) entry which is preliminary data.</text>
</comment>
<name>A0ABQ5Z8L8_9SPHN</name>
<gene>
    <name evidence="2" type="ORF">GCM10007925_08350</name>
</gene>
<evidence type="ECO:0008006" key="4">
    <source>
        <dbReference type="Google" id="ProtNLM"/>
    </source>
</evidence>
<keyword evidence="3" id="KW-1185">Reference proteome</keyword>
<feature type="signal peptide" evidence="1">
    <location>
        <begin position="1"/>
        <end position="21"/>
    </location>
</feature>
<accession>A0ABQ5Z8L8</accession>
<evidence type="ECO:0000313" key="3">
    <source>
        <dbReference type="Proteomes" id="UP001156703"/>
    </source>
</evidence>
<organism evidence="2 3">
    <name type="scientific">Sphingomonas astaxanthinifaciens DSM 22298</name>
    <dbReference type="NCBI Taxonomy" id="1123267"/>
    <lineage>
        <taxon>Bacteria</taxon>
        <taxon>Pseudomonadati</taxon>
        <taxon>Pseudomonadota</taxon>
        <taxon>Alphaproteobacteria</taxon>
        <taxon>Sphingomonadales</taxon>
        <taxon>Sphingomonadaceae</taxon>
        <taxon>Sphingomonas</taxon>
    </lineage>
</organism>
<evidence type="ECO:0000256" key="1">
    <source>
        <dbReference type="SAM" id="SignalP"/>
    </source>
</evidence>
<reference evidence="3" key="1">
    <citation type="journal article" date="2019" name="Int. J. Syst. Evol. Microbiol.">
        <title>The Global Catalogue of Microorganisms (GCM) 10K type strain sequencing project: providing services to taxonomists for standard genome sequencing and annotation.</title>
        <authorList>
            <consortium name="The Broad Institute Genomics Platform"/>
            <consortium name="The Broad Institute Genome Sequencing Center for Infectious Disease"/>
            <person name="Wu L."/>
            <person name="Ma J."/>
        </authorList>
    </citation>
    <scope>NUCLEOTIDE SEQUENCE [LARGE SCALE GENOMIC DNA]</scope>
    <source>
        <strain evidence="3">NBRC 102146</strain>
    </source>
</reference>
<dbReference type="EMBL" id="BSOO01000006">
    <property type="protein sequence ID" value="GLR47124.1"/>
    <property type="molecule type" value="Genomic_DNA"/>
</dbReference>
<protein>
    <recommendedName>
        <fullName evidence="4">Lipoprotein</fullName>
    </recommendedName>
</protein>
<sequence length="137" mass="14376">MRFAICLLPLCLAACGGSDNVADNVVGPPISVTSETPGDWSALAGMIGRRPSESGLIENSPISVDLAARLGPDSAAYRDAMMRAGPLVRDGALMVSRGPDAWLVIQPAEHAFRAGLLRNGRWQDWQTPGASVPRPAA</sequence>
<keyword evidence="1" id="KW-0732">Signal</keyword>
<proteinExistence type="predicted"/>